<dbReference type="RefSeq" id="WP_160347422.1">
    <property type="nucleotide sequence ID" value="NZ_WSRR01000044.1"/>
</dbReference>
<name>A0A6N8JRZ1_9ACTN</name>
<accession>A0A6N8JRZ1</accession>
<reference evidence="2 3" key="1">
    <citation type="submission" date="2019-12" db="EMBL/GenBank/DDBJ databases">
        <title>Microbes associate with the intestines of laboratory mice.</title>
        <authorList>
            <person name="Navarre W."/>
            <person name="Wong E."/>
        </authorList>
    </citation>
    <scope>NUCLEOTIDE SEQUENCE [LARGE SCALE GENOMIC DNA]</scope>
    <source>
        <strain evidence="2 3">NM66_B29</strain>
    </source>
</reference>
<feature type="transmembrane region" description="Helical" evidence="1">
    <location>
        <begin position="48"/>
        <end position="66"/>
    </location>
</feature>
<organism evidence="2 3">
    <name type="scientific">Adlercreutzia mucosicola</name>
    <dbReference type="NCBI Taxonomy" id="580026"/>
    <lineage>
        <taxon>Bacteria</taxon>
        <taxon>Bacillati</taxon>
        <taxon>Actinomycetota</taxon>
        <taxon>Coriobacteriia</taxon>
        <taxon>Eggerthellales</taxon>
        <taxon>Eggerthellaceae</taxon>
        <taxon>Adlercreutzia</taxon>
    </lineage>
</organism>
<evidence type="ECO:0000313" key="3">
    <source>
        <dbReference type="Proteomes" id="UP000463388"/>
    </source>
</evidence>
<dbReference type="Proteomes" id="UP000463388">
    <property type="component" value="Unassembled WGS sequence"/>
</dbReference>
<dbReference type="EMBL" id="WSRR01000044">
    <property type="protein sequence ID" value="MVX61994.1"/>
    <property type="molecule type" value="Genomic_DNA"/>
</dbReference>
<proteinExistence type="predicted"/>
<sequence length="90" mass="9583">MKIMGLGLPELITLAPFIAVIVAYFMVISRLISAAKMKGHFTDKGTGALWFIGIFASPIALGLYTASLPNLKAQFVVPAPASPHEELPTV</sequence>
<dbReference type="OrthoDB" id="9554446at2"/>
<gene>
    <name evidence="2" type="ORF">GKZ27_11125</name>
</gene>
<evidence type="ECO:0000313" key="2">
    <source>
        <dbReference type="EMBL" id="MVX61994.1"/>
    </source>
</evidence>
<protein>
    <submittedName>
        <fullName evidence="2">Uncharacterized protein</fullName>
    </submittedName>
</protein>
<keyword evidence="3" id="KW-1185">Reference proteome</keyword>
<keyword evidence="1" id="KW-1133">Transmembrane helix</keyword>
<evidence type="ECO:0000256" key="1">
    <source>
        <dbReference type="SAM" id="Phobius"/>
    </source>
</evidence>
<keyword evidence="1" id="KW-0472">Membrane</keyword>
<feature type="transmembrane region" description="Helical" evidence="1">
    <location>
        <begin position="6"/>
        <end position="27"/>
    </location>
</feature>
<comment type="caution">
    <text evidence="2">The sequence shown here is derived from an EMBL/GenBank/DDBJ whole genome shotgun (WGS) entry which is preliminary data.</text>
</comment>
<dbReference type="AlphaFoldDB" id="A0A6N8JRZ1"/>
<keyword evidence="1" id="KW-0812">Transmembrane</keyword>